<evidence type="ECO:0000313" key="4">
    <source>
        <dbReference type="Proteomes" id="UP000324907"/>
    </source>
</evidence>
<accession>A0A5A8DVF8</accession>
<dbReference type="Proteomes" id="UP000324907">
    <property type="component" value="Unassembled WGS sequence"/>
</dbReference>
<dbReference type="Proteomes" id="UP000322899">
    <property type="component" value="Unassembled WGS sequence"/>
</dbReference>
<dbReference type="EMBL" id="VLTL01000022">
    <property type="protein sequence ID" value="KAA0169443.1"/>
    <property type="molecule type" value="Genomic_DNA"/>
</dbReference>
<proteinExistence type="predicted"/>
<sequence>MPAVLAFAARRMGSGFPLVVGTAFGLASAGLADAFANRQQFTSSLTAPKPGQVAEAFGLATPVGLAAASARSFDSRR</sequence>
<name>A0A5A8DVF8_CAFRO</name>
<gene>
    <name evidence="1" type="ORF">FNF27_07521</name>
    <name evidence="2" type="ORF">FNF28_02055</name>
</gene>
<protein>
    <submittedName>
        <fullName evidence="2">Uncharacterized protein</fullName>
    </submittedName>
</protein>
<evidence type="ECO:0000313" key="1">
    <source>
        <dbReference type="EMBL" id="KAA0166359.1"/>
    </source>
</evidence>
<evidence type="ECO:0000313" key="2">
    <source>
        <dbReference type="EMBL" id="KAA0169443.1"/>
    </source>
</evidence>
<dbReference type="AlphaFoldDB" id="A0A5A8DVF8"/>
<reference evidence="3 4" key="1">
    <citation type="submission" date="2019-07" db="EMBL/GenBank/DDBJ databases">
        <title>Genomes of Cafeteria roenbergensis.</title>
        <authorList>
            <person name="Fischer M.G."/>
            <person name="Hackl T."/>
            <person name="Roman M."/>
        </authorList>
    </citation>
    <scope>NUCLEOTIDE SEQUENCE [LARGE SCALE GENOMIC DNA]</scope>
    <source>
        <strain evidence="1 3">E4-10P</strain>
        <strain evidence="2 4">RCC970-E3</strain>
    </source>
</reference>
<dbReference type="EMBL" id="VLTO01000088">
    <property type="protein sequence ID" value="KAA0166359.1"/>
    <property type="molecule type" value="Genomic_DNA"/>
</dbReference>
<organism evidence="2 4">
    <name type="scientific">Cafeteria roenbergensis</name>
    <name type="common">Marine flagellate</name>
    <dbReference type="NCBI Taxonomy" id="33653"/>
    <lineage>
        <taxon>Eukaryota</taxon>
        <taxon>Sar</taxon>
        <taxon>Stramenopiles</taxon>
        <taxon>Bigyra</taxon>
        <taxon>Opalozoa</taxon>
        <taxon>Bicosoecida</taxon>
        <taxon>Cafeteriaceae</taxon>
        <taxon>Cafeteria</taxon>
    </lineage>
</organism>
<comment type="caution">
    <text evidence="2">The sequence shown here is derived from an EMBL/GenBank/DDBJ whole genome shotgun (WGS) entry which is preliminary data.</text>
</comment>
<evidence type="ECO:0000313" key="3">
    <source>
        <dbReference type="Proteomes" id="UP000322899"/>
    </source>
</evidence>